<feature type="region of interest" description="Disordered" evidence="2">
    <location>
        <begin position="1"/>
        <end position="35"/>
    </location>
</feature>
<organism evidence="3">
    <name type="scientific">Cyprinus carpio</name>
    <name type="common">Common carp</name>
    <dbReference type="NCBI Taxonomy" id="7962"/>
    <lineage>
        <taxon>Eukaryota</taxon>
        <taxon>Metazoa</taxon>
        <taxon>Chordata</taxon>
        <taxon>Craniata</taxon>
        <taxon>Vertebrata</taxon>
        <taxon>Euteleostomi</taxon>
        <taxon>Actinopterygii</taxon>
        <taxon>Neopterygii</taxon>
        <taxon>Teleostei</taxon>
        <taxon>Ostariophysi</taxon>
        <taxon>Cypriniformes</taxon>
        <taxon>Cyprinidae</taxon>
        <taxon>Cyprininae</taxon>
        <taxon>Cyprinus</taxon>
    </lineage>
</organism>
<dbReference type="OrthoDB" id="248495at2759"/>
<keyword evidence="3" id="KW-0808">Transferase</keyword>
<evidence type="ECO:0000256" key="2">
    <source>
        <dbReference type="SAM" id="MobiDB-lite"/>
    </source>
</evidence>
<name>A0A9Q9XJ25_CYPCA</name>
<dbReference type="RefSeq" id="XP_042602036.1">
    <property type="nucleotide sequence ID" value="XM_042746102.1"/>
</dbReference>
<feature type="region of interest" description="Disordered" evidence="2">
    <location>
        <begin position="99"/>
        <end position="120"/>
    </location>
</feature>
<accession>A0A9Q9XJ25</accession>
<dbReference type="AlphaFoldDB" id="A0A9Q9XJ25"/>
<dbReference type="KEGG" id="ccar:109113669"/>
<proteinExistence type="predicted"/>
<keyword evidence="1" id="KW-0175">Coiled coil</keyword>
<dbReference type="Proteomes" id="UP001155660">
    <property type="component" value="Chromosome B20"/>
</dbReference>
<gene>
    <name evidence="3" type="primary">bub1ba</name>
</gene>
<dbReference type="CTD" id="567931"/>
<evidence type="ECO:0000313" key="3">
    <source>
        <dbReference type="RefSeq" id="XP_042602036.1"/>
    </source>
</evidence>
<dbReference type="GeneID" id="109113669"/>
<keyword evidence="3" id="KW-0418">Kinase</keyword>
<dbReference type="GO" id="GO:0016301">
    <property type="term" value="F:kinase activity"/>
    <property type="evidence" value="ECO:0007669"/>
    <property type="project" value="UniProtKB-KW"/>
</dbReference>
<feature type="coiled-coil region" evidence="1">
    <location>
        <begin position="64"/>
        <end position="94"/>
    </location>
</feature>
<protein>
    <submittedName>
        <fullName evidence="3">Mitotic checkpoint serine/threonine-protein kinase BUB1 beta</fullName>
    </submittedName>
</protein>
<sequence length="150" mass="17274">MSLEFEKLSTHNWRAPGVPSQRSQTQEEQESQPEGHVQIMYCKDQVYQEDSEFSLEELRAQRYYKSLSERASHLQKLKQDLQSQIEDKKRLIQQRNVTAEKQQVVHEEAGSSFQKSAGSCESDAAVVKSAPFTICSEQEEDRVVSRSVLH</sequence>
<reference evidence="3" key="1">
    <citation type="submission" date="2025-08" db="UniProtKB">
        <authorList>
            <consortium name="RefSeq"/>
        </authorList>
    </citation>
    <scope>IDENTIFICATION</scope>
    <source>
        <tissue evidence="3">Muscle</tissue>
    </source>
</reference>
<evidence type="ECO:0000256" key="1">
    <source>
        <dbReference type="SAM" id="Coils"/>
    </source>
</evidence>